<dbReference type="GO" id="GO:0004725">
    <property type="term" value="F:protein tyrosine phosphatase activity"/>
    <property type="evidence" value="ECO:0007669"/>
    <property type="project" value="InterPro"/>
</dbReference>
<dbReference type="InParanoid" id="A0A067QV43"/>
<dbReference type="SMART" id="SM00404">
    <property type="entry name" value="PTPc_motif"/>
    <property type="match status" value="1"/>
</dbReference>
<reference evidence="6 7" key="1">
    <citation type="journal article" date="2014" name="Nat. Commun.">
        <title>Molecular traces of alternative social organization in a termite genome.</title>
        <authorList>
            <person name="Terrapon N."/>
            <person name="Li C."/>
            <person name="Robertson H.M."/>
            <person name="Ji L."/>
            <person name="Meng X."/>
            <person name="Booth W."/>
            <person name="Chen Z."/>
            <person name="Childers C.P."/>
            <person name="Glastad K.M."/>
            <person name="Gokhale K."/>
            <person name="Gowin J."/>
            <person name="Gronenberg W."/>
            <person name="Hermansen R.A."/>
            <person name="Hu H."/>
            <person name="Hunt B.G."/>
            <person name="Huylmans A.K."/>
            <person name="Khalil S.M."/>
            <person name="Mitchell R.D."/>
            <person name="Munoz-Torres M.C."/>
            <person name="Mustard J.A."/>
            <person name="Pan H."/>
            <person name="Reese J.T."/>
            <person name="Scharf M.E."/>
            <person name="Sun F."/>
            <person name="Vogel H."/>
            <person name="Xiao J."/>
            <person name="Yang W."/>
            <person name="Yang Z."/>
            <person name="Yang Z."/>
            <person name="Zhou J."/>
            <person name="Zhu J."/>
            <person name="Brent C.S."/>
            <person name="Elsik C.G."/>
            <person name="Goodisman M.A."/>
            <person name="Liberles D.A."/>
            <person name="Roe R.M."/>
            <person name="Vargo E.L."/>
            <person name="Vilcinskas A."/>
            <person name="Wang J."/>
            <person name="Bornberg-Bauer E."/>
            <person name="Korb J."/>
            <person name="Zhang G."/>
            <person name="Liebig J."/>
        </authorList>
    </citation>
    <scope>NUCLEOTIDE SEQUENCE [LARGE SCALE GENOMIC DNA]</scope>
    <source>
        <tissue evidence="6">Whole organism</tissue>
    </source>
</reference>
<keyword evidence="2" id="KW-0472">Membrane</keyword>
<evidence type="ECO:0000256" key="2">
    <source>
        <dbReference type="SAM" id="Phobius"/>
    </source>
</evidence>
<dbReference type="InterPro" id="IPR001251">
    <property type="entry name" value="CRAL-TRIO_dom"/>
</dbReference>
<evidence type="ECO:0000256" key="1">
    <source>
        <dbReference type="SAM" id="MobiDB-lite"/>
    </source>
</evidence>
<dbReference type="PROSITE" id="PS50191">
    <property type="entry name" value="CRAL_TRIO"/>
    <property type="match status" value="1"/>
</dbReference>
<dbReference type="FunFam" id="3.90.190.10:FF:000026">
    <property type="entry name" value="tyrosine-protein phosphatase non-receptor type 9"/>
    <property type="match status" value="1"/>
</dbReference>
<dbReference type="Gene3D" id="3.90.190.10">
    <property type="entry name" value="Protein tyrosine phosphatase superfamily"/>
    <property type="match status" value="1"/>
</dbReference>
<feature type="domain" description="CRAL-TRIO" evidence="5">
    <location>
        <begin position="1"/>
        <end position="70"/>
    </location>
</feature>
<dbReference type="AlphaFoldDB" id="A0A067QV43"/>
<feature type="transmembrane region" description="Helical" evidence="2">
    <location>
        <begin position="135"/>
        <end position="157"/>
    </location>
</feature>
<name>A0A067QV43_ZOONE</name>
<proteinExistence type="predicted"/>
<evidence type="ECO:0000259" key="5">
    <source>
        <dbReference type="PROSITE" id="PS50191"/>
    </source>
</evidence>
<dbReference type="CDD" id="cd14543">
    <property type="entry name" value="PTPc-N9"/>
    <property type="match status" value="1"/>
</dbReference>
<dbReference type="PROSITE" id="PS50055">
    <property type="entry name" value="TYR_PHOSPHATASE_PTP"/>
    <property type="match status" value="1"/>
</dbReference>
<sequence length="549" mass="60923">MLQGGYPAKLKKVLIVTAPLWFKAPFKILRLFVREKLRDRVFTVSIPQLTLHIPRGSLPSRLGGELAVDHASWLLHCLKSVTNRHGDLCDVASPLGSGAAMDSAIFATSAATTTIPNGSSAVIVFSKYIFGVWSFLYAVSLPKTFFIVFFSVLVYIFSFIQKIQYLYLIECIVQSEHMCSHGTSEGADQRSFHSPVSGPEEEEEELDITSSRDLDNGDIWQHSSGSGGASSPAPPASSASSGFSDDDSLHCDLGHGMSLGQFVESVRSRGRAGLEQEYAEIRARPPDGSFNHARLQANQPKNRYTDVLCYDHSRVLLSQTDGDPCSDYINANFVDGYKQKNAFISTQGPLPKTSCDFWRMIWEQQVLVVVMTTRIMERGRTKCGQYWEVEEGGAATYGGFRVTTASVEQHADYTVSSLHLANLKTDEWREVSHYQFISWPDYGVPHRALAMLDFLDRVRQQQSKMVTTLGDTWAGNPRGPPIVVHCSAGIGRTGTFCTLDICISRLEDVGTVDVRGTVERIRSQRACSIQMPDQYIFCHLALIEYALAK</sequence>
<keyword evidence="2" id="KW-1133">Transmembrane helix</keyword>
<feature type="domain" description="Tyrosine specific protein phosphatases" evidence="4">
    <location>
        <begin position="452"/>
        <end position="536"/>
    </location>
</feature>
<organism evidence="6 7">
    <name type="scientific">Zootermopsis nevadensis</name>
    <name type="common">Dampwood termite</name>
    <dbReference type="NCBI Taxonomy" id="136037"/>
    <lineage>
        <taxon>Eukaryota</taxon>
        <taxon>Metazoa</taxon>
        <taxon>Ecdysozoa</taxon>
        <taxon>Arthropoda</taxon>
        <taxon>Hexapoda</taxon>
        <taxon>Insecta</taxon>
        <taxon>Pterygota</taxon>
        <taxon>Neoptera</taxon>
        <taxon>Polyneoptera</taxon>
        <taxon>Dictyoptera</taxon>
        <taxon>Blattodea</taxon>
        <taxon>Blattoidea</taxon>
        <taxon>Termitoidae</taxon>
        <taxon>Termopsidae</taxon>
        <taxon>Zootermopsis</taxon>
    </lineage>
</organism>
<dbReference type="InterPro" id="IPR000387">
    <property type="entry name" value="Tyr_Pase_dom"/>
</dbReference>
<dbReference type="OMA" id="DLASWNF"/>
<dbReference type="SUPFAM" id="SSF52799">
    <property type="entry name" value="(Phosphotyrosine protein) phosphatases II"/>
    <property type="match status" value="1"/>
</dbReference>
<feature type="region of interest" description="Disordered" evidence="1">
    <location>
        <begin position="184"/>
        <end position="245"/>
    </location>
</feature>
<dbReference type="PROSITE" id="PS00383">
    <property type="entry name" value="TYR_PHOSPHATASE_1"/>
    <property type="match status" value="1"/>
</dbReference>
<dbReference type="FunCoup" id="A0A067QV43">
    <property type="interactions" value="829"/>
</dbReference>
<dbReference type="GO" id="GO:0048666">
    <property type="term" value="P:neuron development"/>
    <property type="evidence" value="ECO:0007669"/>
    <property type="project" value="UniProtKB-ARBA"/>
</dbReference>
<dbReference type="STRING" id="136037.A0A067QV43"/>
<keyword evidence="2" id="KW-0812">Transmembrane</keyword>
<feature type="non-terminal residue" evidence="6">
    <location>
        <position position="549"/>
    </location>
</feature>
<dbReference type="PANTHER" id="PTHR19134">
    <property type="entry name" value="RECEPTOR-TYPE TYROSINE-PROTEIN PHOSPHATASE"/>
    <property type="match status" value="1"/>
</dbReference>
<dbReference type="Pfam" id="PF00650">
    <property type="entry name" value="CRAL_TRIO"/>
    <property type="match status" value="1"/>
</dbReference>
<dbReference type="InterPro" id="IPR036865">
    <property type="entry name" value="CRAL-TRIO_dom_sf"/>
</dbReference>
<feature type="domain" description="Tyrosine-protein phosphatase" evidence="3">
    <location>
        <begin position="274"/>
        <end position="545"/>
    </location>
</feature>
<evidence type="ECO:0000259" key="3">
    <source>
        <dbReference type="PROSITE" id="PS50055"/>
    </source>
</evidence>
<evidence type="ECO:0008006" key="8">
    <source>
        <dbReference type="Google" id="ProtNLM"/>
    </source>
</evidence>
<dbReference type="InterPro" id="IPR050348">
    <property type="entry name" value="Protein-Tyr_Phosphatase"/>
</dbReference>
<dbReference type="eggNOG" id="ENOG502QR81">
    <property type="taxonomic scope" value="Eukaryota"/>
</dbReference>
<evidence type="ECO:0000313" key="7">
    <source>
        <dbReference type="Proteomes" id="UP000027135"/>
    </source>
</evidence>
<dbReference type="PRINTS" id="PR00700">
    <property type="entry name" value="PRTYPHPHTASE"/>
</dbReference>
<keyword evidence="7" id="KW-1185">Reference proteome</keyword>
<protein>
    <recommendedName>
        <fullName evidence="8">Tyrosine-protein phosphatase non-receptor type 9</fullName>
    </recommendedName>
</protein>
<dbReference type="EMBL" id="KK852913">
    <property type="protein sequence ID" value="KDR13898.1"/>
    <property type="molecule type" value="Genomic_DNA"/>
</dbReference>
<dbReference type="PROSITE" id="PS50056">
    <property type="entry name" value="TYR_PHOSPHATASE_2"/>
    <property type="match status" value="1"/>
</dbReference>
<dbReference type="InterPro" id="IPR029021">
    <property type="entry name" value="Prot-tyrosine_phosphatase-like"/>
</dbReference>
<dbReference type="Gene3D" id="3.40.525.10">
    <property type="entry name" value="CRAL-TRIO lipid binding domain"/>
    <property type="match status" value="1"/>
</dbReference>
<evidence type="ECO:0000259" key="4">
    <source>
        <dbReference type="PROSITE" id="PS50056"/>
    </source>
</evidence>
<dbReference type="InterPro" id="IPR016130">
    <property type="entry name" value="Tyr_Pase_AS"/>
</dbReference>
<dbReference type="Proteomes" id="UP000027135">
    <property type="component" value="Unassembled WGS sequence"/>
</dbReference>
<dbReference type="SMART" id="SM00194">
    <property type="entry name" value="PTPc"/>
    <property type="match status" value="1"/>
</dbReference>
<dbReference type="SUPFAM" id="SSF52087">
    <property type="entry name" value="CRAL/TRIO domain"/>
    <property type="match status" value="1"/>
</dbReference>
<dbReference type="CDD" id="cd00170">
    <property type="entry name" value="SEC14"/>
    <property type="match status" value="1"/>
</dbReference>
<gene>
    <name evidence="6" type="ORF">L798_12263</name>
</gene>
<dbReference type="Pfam" id="PF00102">
    <property type="entry name" value="Y_phosphatase"/>
    <property type="match status" value="1"/>
</dbReference>
<dbReference type="InterPro" id="IPR000242">
    <property type="entry name" value="PTP_cat"/>
</dbReference>
<accession>A0A067QV43</accession>
<dbReference type="PANTHER" id="PTHR19134:SF534">
    <property type="entry name" value="LD27988P"/>
    <property type="match status" value="1"/>
</dbReference>
<dbReference type="InterPro" id="IPR003595">
    <property type="entry name" value="Tyr_Pase_cat"/>
</dbReference>
<evidence type="ECO:0000313" key="6">
    <source>
        <dbReference type="EMBL" id="KDR13898.1"/>
    </source>
</evidence>